<comment type="function">
    <text evidence="1">Specifically methylates the cytosine at position 967 (m5C967) of 16S rRNA.</text>
</comment>
<comment type="similarity">
    <text evidence="13">Belongs to the class I-like SAM-binding methyltransferase superfamily. RsmB/NOP family.</text>
</comment>
<sequence>MSTNKSNPRSLAVETLERVHNGAYSNLQINNVISASEMSEKDIRLFTNIVYGVIQHRLTLNYYVQQLVSHADKLQPWVIELLDSAIYQMVYLDKVPNRAIFNESIKIAKQRGHDGIRRLVTGVLHTIARRGLPDLQQIKDPAERLSISVSVPVWLIKTLTNQLGQTKAEHLLATINQPANQSIRVNRVKTTPAELQSQLEAEGFTVRPSVVAADALVLSHGVAAHSALFKAGLYTIQDESAMLPVQALPLAESDVVLDACAAPGGKSTQIAERLTTGKVVALDLHEKKLKKIQENAQRLGVVDRITTQALDARRVATEFAPQTFDHILVDAPCSGIGLIRREPEIRYEKTLADVEKLANIQQAILDAVAPTLKVGGMLMYSTCTILDQENMANVQEFLATHPNFEAVYVTTKHDLKAGRTEPELKIYPDDYGSDGFFVAGLRKVSE</sequence>
<evidence type="ECO:0000256" key="1">
    <source>
        <dbReference type="ARBA" id="ARBA00002724"/>
    </source>
</evidence>
<dbReference type="GO" id="GO:0006355">
    <property type="term" value="P:regulation of DNA-templated transcription"/>
    <property type="evidence" value="ECO:0007669"/>
    <property type="project" value="InterPro"/>
</dbReference>
<evidence type="ECO:0000256" key="10">
    <source>
        <dbReference type="ARBA" id="ARBA00030399"/>
    </source>
</evidence>
<dbReference type="RefSeq" id="WP_252767244.1">
    <property type="nucleotide sequence ID" value="NZ_CP097119.1"/>
</dbReference>
<dbReference type="EMBL" id="CP097119">
    <property type="protein sequence ID" value="USS89695.1"/>
    <property type="molecule type" value="Genomic_DNA"/>
</dbReference>
<feature type="binding site" evidence="13">
    <location>
        <position position="311"/>
    </location>
    <ligand>
        <name>S-adenosyl-L-methionine</name>
        <dbReference type="ChEBI" id="CHEBI:59789"/>
    </ligand>
</feature>
<proteinExistence type="inferred from homology"/>
<accession>A0A9Q8ZQF5</accession>
<dbReference type="InterPro" id="IPR029063">
    <property type="entry name" value="SAM-dependent_MTases_sf"/>
</dbReference>
<dbReference type="InterPro" id="IPR006027">
    <property type="entry name" value="NusB_RsmB_TIM44"/>
</dbReference>
<dbReference type="Pfam" id="PF01029">
    <property type="entry name" value="NusB"/>
    <property type="match status" value="1"/>
</dbReference>
<name>A0A9Q8ZQF5_9LACO</name>
<dbReference type="Gene3D" id="3.30.70.1170">
    <property type="entry name" value="Sun protein, domain 3"/>
    <property type="match status" value="1"/>
</dbReference>
<gene>
    <name evidence="15" type="primary">rsmB</name>
    <name evidence="15" type="ORF">M3M40_02600</name>
</gene>
<feature type="domain" description="SAM-dependent MTase RsmB/NOP-type" evidence="14">
    <location>
        <begin position="171"/>
        <end position="444"/>
    </location>
</feature>
<dbReference type="SUPFAM" id="SSF48013">
    <property type="entry name" value="NusB-like"/>
    <property type="match status" value="1"/>
</dbReference>
<evidence type="ECO:0000256" key="3">
    <source>
        <dbReference type="ARBA" id="ARBA00012140"/>
    </source>
</evidence>
<keyword evidence="8 13" id="KW-0949">S-adenosyl-L-methionine</keyword>
<dbReference type="GO" id="GO:0003723">
    <property type="term" value="F:RNA binding"/>
    <property type="evidence" value="ECO:0007669"/>
    <property type="project" value="UniProtKB-UniRule"/>
</dbReference>
<dbReference type="NCBIfam" id="TIGR00563">
    <property type="entry name" value="rsmB"/>
    <property type="match status" value="1"/>
</dbReference>
<dbReference type="Pfam" id="PF01189">
    <property type="entry name" value="Methyltr_RsmB-F"/>
    <property type="match status" value="1"/>
</dbReference>
<dbReference type="InterPro" id="IPR035926">
    <property type="entry name" value="NusB-like_sf"/>
</dbReference>
<protein>
    <recommendedName>
        <fullName evidence="3">16S rRNA (cytosine(967)-C(5))-methyltransferase</fullName>
        <ecNumber evidence="3">2.1.1.176</ecNumber>
    </recommendedName>
    <alternativeName>
        <fullName evidence="10">16S rRNA m5C967 methyltransferase</fullName>
    </alternativeName>
    <alternativeName>
        <fullName evidence="11">rRNA (cytosine-C(5)-)-methyltransferase RsmB</fullName>
    </alternativeName>
</protein>
<keyword evidence="9 13" id="KW-0694">RNA-binding</keyword>
<dbReference type="Proteomes" id="UP001055911">
    <property type="component" value="Chromosome"/>
</dbReference>
<dbReference type="Gene3D" id="1.10.940.10">
    <property type="entry name" value="NusB-like"/>
    <property type="match status" value="1"/>
</dbReference>
<evidence type="ECO:0000256" key="9">
    <source>
        <dbReference type="ARBA" id="ARBA00022884"/>
    </source>
</evidence>
<dbReference type="EC" id="2.1.1.176" evidence="3"/>
<evidence type="ECO:0000256" key="8">
    <source>
        <dbReference type="ARBA" id="ARBA00022691"/>
    </source>
</evidence>
<evidence type="ECO:0000256" key="6">
    <source>
        <dbReference type="ARBA" id="ARBA00022603"/>
    </source>
</evidence>
<dbReference type="SUPFAM" id="SSF53335">
    <property type="entry name" value="S-adenosyl-L-methionine-dependent methyltransferases"/>
    <property type="match status" value="1"/>
</dbReference>
<organism evidence="15 16">
    <name type="scientific">Fructilactobacillus cliffordii</name>
    <dbReference type="NCBI Taxonomy" id="2940299"/>
    <lineage>
        <taxon>Bacteria</taxon>
        <taxon>Bacillati</taxon>
        <taxon>Bacillota</taxon>
        <taxon>Bacilli</taxon>
        <taxon>Lactobacillales</taxon>
        <taxon>Lactobacillaceae</taxon>
        <taxon>Fructilactobacillus</taxon>
    </lineage>
</organism>
<dbReference type="FunFam" id="1.10.940.10:FF:000006">
    <property type="entry name" value="16S rRNA (Cytosine(967)-C(5))-methyltransferase RsmB"/>
    <property type="match status" value="1"/>
</dbReference>
<evidence type="ECO:0000313" key="15">
    <source>
        <dbReference type="EMBL" id="USS89695.1"/>
    </source>
</evidence>
<evidence type="ECO:0000256" key="7">
    <source>
        <dbReference type="ARBA" id="ARBA00022679"/>
    </source>
</evidence>
<comment type="catalytic activity">
    <reaction evidence="12">
        <text>cytidine(967) in 16S rRNA + S-adenosyl-L-methionine = 5-methylcytidine(967) in 16S rRNA + S-adenosyl-L-homocysteine + H(+)</text>
        <dbReference type="Rhea" id="RHEA:42748"/>
        <dbReference type="Rhea" id="RHEA-COMP:10219"/>
        <dbReference type="Rhea" id="RHEA-COMP:10220"/>
        <dbReference type="ChEBI" id="CHEBI:15378"/>
        <dbReference type="ChEBI" id="CHEBI:57856"/>
        <dbReference type="ChEBI" id="CHEBI:59789"/>
        <dbReference type="ChEBI" id="CHEBI:74483"/>
        <dbReference type="ChEBI" id="CHEBI:82748"/>
        <dbReference type="EC" id="2.1.1.176"/>
    </reaction>
</comment>
<dbReference type="InterPro" id="IPR004573">
    <property type="entry name" value="rRNA_ssu_MeTfrase_B"/>
</dbReference>
<keyword evidence="7 13" id="KW-0808">Transferase</keyword>
<dbReference type="Pfam" id="PF22458">
    <property type="entry name" value="RsmF-B_ferredox"/>
    <property type="match status" value="1"/>
</dbReference>
<feature type="active site" description="Nucleophile" evidence="13">
    <location>
        <position position="383"/>
    </location>
</feature>
<dbReference type="CDD" id="cd02440">
    <property type="entry name" value="AdoMet_MTases"/>
    <property type="match status" value="1"/>
</dbReference>
<feature type="binding site" evidence="13">
    <location>
        <begin position="260"/>
        <end position="266"/>
    </location>
    <ligand>
        <name>S-adenosyl-L-methionine</name>
        <dbReference type="ChEBI" id="CHEBI:59789"/>
    </ligand>
</feature>
<reference evidence="15" key="1">
    <citation type="submission" date="2022-05" db="EMBL/GenBank/DDBJ databases">
        <authorList>
            <person name="Oliphant S.A."/>
            <person name="Watson-Haigh N.S."/>
            <person name="Sumby K.M."/>
            <person name="Gardner J.M."/>
            <person name="Jiranek V."/>
        </authorList>
    </citation>
    <scope>NUCLEOTIDE SEQUENCE</scope>
    <source>
        <strain evidence="15">KI4_B1</strain>
    </source>
</reference>
<dbReference type="AlphaFoldDB" id="A0A9Q8ZQF5"/>
<evidence type="ECO:0000256" key="12">
    <source>
        <dbReference type="ARBA" id="ARBA00047283"/>
    </source>
</evidence>
<evidence type="ECO:0000256" key="5">
    <source>
        <dbReference type="ARBA" id="ARBA00022552"/>
    </source>
</evidence>
<dbReference type="InterPro" id="IPR049560">
    <property type="entry name" value="MeTrfase_RsmB-F_NOP2_cat"/>
</dbReference>
<dbReference type="Gene3D" id="3.40.50.150">
    <property type="entry name" value="Vaccinia Virus protein VP39"/>
    <property type="match status" value="1"/>
</dbReference>
<evidence type="ECO:0000259" key="14">
    <source>
        <dbReference type="PROSITE" id="PS51686"/>
    </source>
</evidence>
<keyword evidence="5" id="KW-0698">rRNA processing</keyword>
<dbReference type="InterPro" id="IPR001678">
    <property type="entry name" value="MeTrfase_RsmB-F_NOP2_dom"/>
</dbReference>
<evidence type="ECO:0000256" key="13">
    <source>
        <dbReference type="PROSITE-ProRule" id="PRU01023"/>
    </source>
</evidence>
<dbReference type="PANTHER" id="PTHR22807">
    <property type="entry name" value="NOP2 YEAST -RELATED NOL1/NOP2/FMU SUN DOMAIN-CONTAINING"/>
    <property type="match status" value="1"/>
</dbReference>
<dbReference type="GO" id="GO:0008649">
    <property type="term" value="F:rRNA methyltransferase activity"/>
    <property type="evidence" value="ECO:0007669"/>
    <property type="project" value="InterPro"/>
</dbReference>
<evidence type="ECO:0000313" key="16">
    <source>
        <dbReference type="Proteomes" id="UP001055911"/>
    </source>
</evidence>
<dbReference type="PANTHER" id="PTHR22807:SF53">
    <property type="entry name" value="RIBOSOMAL RNA SMALL SUBUNIT METHYLTRANSFERASE B-RELATED"/>
    <property type="match status" value="1"/>
</dbReference>
<dbReference type="InterPro" id="IPR054728">
    <property type="entry name" value="RsmB-like_ferredoxin"/>
</dbReference>
<evidence type="ECO:0000256" key="4">
    <source>
        <dbReference type="ARBA" id="ARBA00022490"/>
    </source>
</evidence>
<dbReference type="GO" id="GO:0005737">
    <property type="term" value="C:cytoplasm"/>
    <property type="evidence" value="ECO:0007669"/>
    <property type="project" value="UniProtKB-SubCell"/>
</dbReference>
<evidence type="ECO:0000256" key="11">
    <source>
        <dbReference type="ARBA" id="ARBA00031088"/>
    </source>
</evidence>
<feature type="binding site" evidence="13">
    <location>
        <position position="330"/>
    </location>
    <ligand>
        <name>S-adenosyl-L-methionine</name>
        <dbReference type="ChEBI" id="CHEBI:59789"/>
    </ligand>
</feature>
<keyword evidence="4" id="KW-0963">Cytoplasm</keyword>
<keyword evidence="16" id="KW-1185">Reference proteome</keyword>
<dbReference type="PROSITE" id="PS51686">
    <property type="entry name" value="SAM_MT_RSMB_NOP"/>
    <property type="match status" value="1"/>
</dbReference>
<evidence type="ECO:0000256" key="2">
    <source>
        <dbReference type="ARBA" id="ARBA00004496"/>
    </source>
</evidence>
<comment type="subcellular location">
    <subcellularLocation>
        <location evidence="2">Cytoplasm</location>
    </subcellularLocation>
</comment>
<dbReference type="NCBIfam" id="NF011494">
    <property type="entry name" value="PRK14902.1"/>
    <property type="match status" value="1"/>
</dbReference>
<dbReference type="PRINTS" id="PR02008">
    <property type="entry name" value="RCMTFAMILY"/>
</dbReference>
<keyword evidence="6 13" id="KW-0489">Methyltransferase</keyword>
<dbReference type="FunFam" id="3.40.50.150:FF:000022">
    <property type="entry name" value="Ribosomal RNA small subunit methyltransferase B"/>
    <property type="match status" value="1"/>
</dbReference>
<feature type="binding site" evidence="13">
    <location>
        <position position="283"/>
    </location>
    <ligand>
        <name>S-adenosyl-L-methionine</name>
        <dbReference type="ChEBI" id="CHEBI:59789"/>
    </ligand>
</feature>
<dbReference type="InterPro" id="IPR023267">
    <property type="entry name" value="RCMT"/>
</dbReference>